<dbReference type="EMBL" id="CP060632">
    <property type="protein sequence ID" value="QNL99882.1"/>
    <property type="molecule type" value="Genomic_DNA"/>
</dbReference>
<name>A0A7G9FMV1_9FIRM</name>
<proteinExistence type="predicted"/>
<gene>
    <name evidence="2" type="ORF">H9Q76_00800</name>
</gene>
<reference evidence="2 3" key="1">
    <citation type="submission" date="2020-08" db="EMBL/GenBank/DDBJ databases">
        <authorList>
            <person name="Liu C."/>
            <person name="Sun Q."/>
        </authorList>
    </citation>
    <scope>NUCLEOTIDE SEQUENCE [LARGE SCALE GENOMIC DNA]</scope>
    <source>
        <strain evidence="2 3">NSJ-4</strain>
    </source>
</reference>
<evidence type="ECO:0000313" key="2">
    <source>
        <dbReference type="EMBL" id="QNL99882.1"/>
    </source>
</evidence>
<feature type="region of interest" description="Disordered" evidence="1">
    <location>
        <begin position="110"/>
        <end position="134"/>
    </location>
</feature>
<sequence>MENITNLTNKDYSSYVTQAQTSNLTNQIKKSTSSEATDEEMLAACKEFEAYLVEQVYKQVQATIKSDSDEDDNPYADYAYDLQAQQYAKLVSDQGKLGLAQQLYESMKKQNAAITPEELHEQEQAAATTQTQNA</sequence>
<evidence type="ECO:0000256" key="1">
    <source>
        <dbReference type="SAM" id="MobiDB-lite"/>
    </source>
</evidence>
<dbReference type="RefSeq" id="WP_249321360.1">
    <property type="nucleotide sequence ID" value="NZ_CP060632.1"/>
</dbReference>
<dbReference type="Proteomes" id="UP000515819">
    <property type="component" value="Chromosome"/>
</dbReference>
<evidence type="ECO:0000313" key="3">
    <source>
        <dbReference type="Proteomes" id="UP000515819"/>
    </source>
</evidence>
<dbReference type="KEGG" id="wcp:H9Q76_00800"/>
<dbReference type="AlphaFoldDB" id="A0A7G9FMV1"/>
<feature type="compositionally biased region" description="Low complexity" evidence="1">
    <location>
        <begin position="124"/>
        <end position="134"/>
    </location>
</feature>
<keyword evidence="3" id="KW-1185">Reference proteome</keyword>
<protein>
    <submittedName>
        <fullName evidence="2">Rod-binding protein</fullName>
    </submittedName>
</protein>
<organism evidence="2 3">
    <name type="scientific">Wujia chipingensis</name>
    <dbReference type="NCBI Taxonomy" id="2763670"/>
    <lineage>
        <taxon>Bacteria</taxon>
        <taxon>Bacillati</taxon>
        <taxon>Bacillota</taxon>
        <taxon>Clostridia</taxon>
        <taxon>Lachnospirales</taxon>
        <taxon>Lachnospiraceae</taxon>
        <taxon>Wujia</taxon>
    </lineage>
</organism>
<accession>A0A7G9FMV1</accession>